<evidence type="ECO:0000313" key="7">
    <source>
        <dbReference type="RefSeq" id="XP_016745030.2"/>
    </source>
</evidence>
<dbReference type="InterPro" id="IPR001611">
    <property type="entry name" value="Leu-rich_rpt"/>
</dbReference>
<dbReference type="PANTHER" id="PTHR48060">
    <property type="entry name" value="DNA DAMAGE-REPAIR/TOLERATION PROTEIN DRT100"/>
    <property type="match status" value="1"/>
</dbReference>
<feature type="signal peptide" evidence="4">
    <location>
        <begin position="1"/>
        <end position="23"/>
    </location>
</feature>
<dbReference type="Pfam" id="PF08263">
    <property type="entry name" value="LRRNT_2"/>
    <property type="match status" value="1"/>
</dbReference>
<evidence type="ECO:0000256" key="3">
    <source>
        <dbReference type="ARBA" id="ARBA00022737"/>
    </source>
</evidence>
<dbReference type="PaxDb" id="3635-A0A1U8P1N9"/>
<dbReference type="GO" id="GO:0005886">
    <property type="term" value="C:plasma membrane"/>
    <property type="evidence" value="ECO:0000318"/>
    <property type="project" value="GO_Central"/>
</dbReference>
<dbReference type="KEGG" id="ghi:107954064"/>
<dbReference type="RefSeq" id="XP_016745030.2">
    <property type="nucleotide sequence ID" value="XM_016889541.2"/>
</dbReference>
<dbReference type="Pfam" id="PF13855">
    <property type="entry name" value="LRR_8"/>
    <property type="match status" value="1"/>
</dbReference>
<evidence type="ECO:0000256" key="2">
    <source>
        <dbReference type="ARBA" id="ARBA00022729"/>
    </source>
</evidence>
<keyword evidence="2 4" id="KW-0732">Signal</keyword>
<protein>
    <submittedName>
        <fullName evidence="7">Probable LRR receptor-like serine/threonine-protein kinase At3g47570</fullName>
    </submittedName>
</protein>
<organism evidence="6 7">
    <name type="scientific">Gossypium hirsutum</name>
    <name type="common">Upland cotton</name>
    <name type="synonym">Gossypium mexicanum</name>
    <dbReference type="NCBI Taxonomy" id="3635"/>
    <lineage>
        <taxon>Eukaryota</taxon>
        <taxon>Viridiplantae</taxon>
        <taxon>Streptophyta</taxon>
        <taxon>Embryophyta</taxon>
        <taxon>Tracheophyta</taxon>
        <taxon>Spermatophyta</taxon>
        <taxon>Magnoliopsida</taxon>
        <taxon>eudicotyledons</taxon>
        <taxon>Gunneridae</taxon>
        <taxon>Pentapetalae</taxon>
        <taxon>rosids</taxon>
        <taxon>malvids</taxon>
        <taxon>Malvales</taxon>
        <taxon>Malvaceae</taxon>
        <taxon>Malvoideae</taxon>
        <taxon>Gossypium</taxon>
    </lineage>
</organism>
<dbReference type="Proteomes" id="UP000818029">
    <property type="component" value="Chromosome A11"/>
</dbReference>
<sequence length="272" mass="30549">MAKPSFLPLMFALLSATFGVILSAKYSNINIDQSVLLALKLDITHDPHNFLATNWSISTSVCNWIGVICGSKQHRITALDLSSMDLTGTIPSQLGNLSFLAWLDIGDNNFHGSLPIELADLHRLEYLNFGNNNLDGKIPYWLGYFAKLQSLYLYGNNFDGVIPFTLGNLSKLEMLNLGRNQISGRIPNSLFKCKELEFLSLYNNSLEGNVPTEIENLTLLNTLYLDGNYFKVVLLLFYAGDFDPLLLPEKNQFNKATKVGDPEHKVPHRKYI</sequence>
<gene>
    <name evidence="7" type="primary">LOC107954064</name>
</gene>
<feature type="domain" description="Leucine-rich repeat-containing N-terminal plant-type" evidence="5">
    <location>
        <begin position="32"/>
        <end position="69"/>
    </location>
</feature>
<dbReference type="SMR" id="A0A1U8P1N9"/>
<accession>A0A1U8P1N9</accession>
<dbReference type="SUPFAM" id="SSF52058">
    <property type="entry name" value="L domain-like"/>
    <property type="match status" value="1"/>
</dbReference>
<proteinExistence type="predicted"/>
<dbReference type="Pfam" id="PF00560">
    <property type="entry name" value="LRR_1"/>
    <property type="match status" value="2"/>
</dbReference>
<dbReference type="InterPro" id="IPR053211">
    <property type="entry name" value="DNA_repair-toleration"/>
</dbReference>
<dbReference type="GO" id="GO:0038023">
    <property type="term" value="F:signaling receptor activity"/>
    <property type="evidence" value="ECO:0000318"/>
    <property type="project" value="GO_Central"/>
</dbReference>
<dbReference type="STRING" id="3635.A0A1U8P1N9"/>
<dbReference type="GeneID" id="107954064"/>
<evidence type="ECO:0000313" key="6">
    <source>
        <dbReference type="Proteomes" id="UP000818029"/>
    </source>
</evidence>
<dbReference type="InterPro" id="IPR032675">
    <property type="entry name" value="LRR_dom_sf"/>
</dbReference>
<evidence type="ECO:0000256" key="1">
    <source>
        <dbReference type="ARBA" id="ARBA00022614"/>
    </source>
</evidence>
<dbReference type="AlphaFoldDB" id="A0A1U8P1N9"/>
<evidence type="ECO:0000259" key="5">
    <source>
        <dbReference type="Pfam" id="PF08263"/>
    </source>
</evidence>
<evidence type="ECO:0000256" key="4">
    <source>
        <dbReference type="SAM" id="SignalP"/>
    </source>
</evidence>
<reference evidence="7" key="2">
    <citation type="submission" date="2025-08" db="UniProtKB">
        <authorList>
            <consortium name="RefSeq"/>
        </authorList>
    </citation>
    <scope>IDENTIFICATION</scope>
</reference>
<reference evidence="6" key="1">
    <citation type="journal article" date="2020" name="Nat. Genet.">
        <title>Genomic diversifications of five Gossypium allopolyploid species and their impact on cotton improvement.</title>
        <authorList>
            <person name="Chen Z.J."/>
            <person name="Sreedasyam A."/>
            <person name="Ando A."/>
            <person name="Song Q."/>
            <person name="De Santiago L.M."/>
            <person name="Hulse-Kemp A.M."/>
            <person name="Ding M."/>
            <person name="Ye W."/>
            <person name="Kirkbride R.C."/>
            <person name="Jenkins J."/>
            <person name="Plott C."/>
            <person name="Lovell J."/>
            <person name="Lin Y.M."/>
            <person name="Vaughn R."/>
            <person name="Liu B."/>
            <person name="Simpson S."/>
            <person name="Scheffler B.E."/>
            <person name="Wen L."/>
            <person name="Saski C.A."/>
            <person name="Grover C.E."/>
            <person name="Hu G."/>
            <person name="Conover J.L."/>
            <person name="Carlson J.W."/>
            <person name="Shu S."/>
            <person name="Boston L.B."/>
            <person name="Williams M."/>
            <person name="Peterson D.G."/>
            <person name="McGee K."/>
            <person name="Jones D.C."/>
            <person name="Wendel J.F."/>
            <person name="Stelly D.M."/>
            <person name="Grimwood J."/>
            <person name="Schmutz J."/>
        </authorList>
    </citation>
    <scope>NUCLEOTIDE SEQUENCE [LARGE SCALE GENOMIC DNA]</scope>
    <source>
        <strain evidence="6">cv. TM-1</strain>
    </source>
</reference>
<dbReference type="InterPro" id="IPR013210">
    <property type="entry name" value="LRR_N_plant-typ"/>
</dbReference>
<keyword evidence="3" id="KW-0677">Repeat</keyword>
<dbReference type="PANTHER" id="PTHR48060:SF21">
    <property type="entry name" value="L DOMAIN-LIKE PROTEIN"/>
    <property type="match status" value="1"/>
</dbReference>
<keyword evidence="1" id="KW-0433">Leucine-rich repeat</keyword>
<keyword evidence="6" id="KW-1185">Reference proteome</keyword>
<feature type="chain" id="PRO_5047240281" evidence="4">
    <location>
        <begin position="24"/>
        <end position="272"/>
    </location>
</feature>
<name>A0A1U8P1N9_GOSHI</name>
<dbReference type="Gene3D" id="3.80.10.10">
    <property type="entry name" value="Ribonuclease Inhibitor"/>
    <property type="match status" value="2"/>
</dbReference>